<dbReference type="OrthoDB" id="2147406at2"/>
<keyword evidence="1" id="KW-0472">Membrane</keyword>
<feature type="transmembrane region" description="Helical" evidence="1">
    <location>
        <begin position="86"/>
        <end position="102"/>
    </location>
</feature>
<dbReference type="EMBL" id="AZFQ01000053">
    <property type="protein sequence ID" value="KRL97145.1"/>
    <property type="molecule type" value="Genomic_DNA"/>
</dbReference>
<dbReference type="AlphaFoldDB" id="A0A0R1UVA6"/>
<organism evidence="2 3">
    <name type="scientific">Liquorilactobacillus satsumensis DSM 16230 = JCM 12392</name>
    <dbReference type="NCBI Taxonomy" id="1423801"/>
    <lineage>
        <taxon>Bacteria</taxon>
        <taxon>Bacillati</taxon>
        <taxon>Bacillota</taxon>
        <taxon>Bacilli</taxon>
        <taxon>Lactobacillales</taxon>
        <taxon>Lactobacillaceae</taxon>
        <taxon>Liquorilactobacillus</taxon>
    </lineage>
</organism>
<evidence type="ECO:0000313" key="3">
    <source>
        <dbReference type="Proteomes" id="UP000051166"/>
    </source>
</evidence>
<dbReference type="STRING" id="1423801.FD50_GL001699"/>
<feature type="transmembrane region" description="Helical" evidence="1">
    <location>
        <begin position="60"/>
        <end position="80"/>
    </location>
</feature>
<keyword evidence="1" id="KW-1133">Transmembrane helix</keyword>
<protein>
    <recommendedName>
        <fullName evidence="4">GGDEF domain-containing protein</fullName>
    </recommendedName>
</protein>
<keyword evidence="3" id="KW-1185">Reference proteome</keyword>
<keyword evidence="1" id="KW-0812">Transmembrane</keyword>
<gene>
    <name evidence="2" type="ORF">FD50_GL001699</name>
</gene>
<feature type="transmembrane region" description="Helical" evidence="1">
    <location>
        <begin position="35"/>
        <end position="53"/>
    </location>
</feature>
<dbReference type="GeneID" id="98308946"/>
<feature type="transmembrane region" description="Helical" evidence="1">
    <location>
        <begin position="12"/>
        <end position="29"/>
    </location>
</feature>
<reference evidence="2 3" key="1">
    <citation type="journal article" date="2015" name="Genome Announc.">
        <title>Expanding the biotechnology potential of lactobacilli through comparative genomics of 213 strains and associated genera.</title>
        <authorList>
            <person name="Sun Z."/>
            <person name="Harris H.M."/>
            <person name="McCann A."/>
            <person name="Guo C."/>
            <person name="Argimon S."/>
            <person name="Zhang W."/>
            <person name="Yang X."/>
            <person name="Jeffery I.B."/>
            <person name="Cooney J.C."/>
            <person name="Kagawa T.F."/>
            <person name="Liu W."/>
            <person name="Song Y."/>
            <person name="Salvetti E."/>
            <person name="Wrobel A."/>
            <person name="Rasinkangas P."/>
            <person name="Parkhill J."/>
            <person name="Rea M.C."/>
            <person name="O'Sullivan O."/>
            <person name="Ritari J."/>
            <person name="Douillard F.P."/>
            <person name="Paul Ross R."/>
            <person name="Yang R."/>
            <person name="Briner A.E."/>
            <person name="Felis G.E."/>
            <person name="de Vos W.M."/>
            <person name="Barrangou R."/>
            <person name="Klaenhammer T.R."/>
            <person name="Caufield P.W."/>
            <person name="Cui Y."/>
            <person name="Zhang H."/>
            <person name="O'Toole P.W."/>
        </authorList>
    </citation>
    <scope>NUCLEOTIDE SEQUENCE [LARGE SCALE GENOMIC DNA]</scope>
    <source>
        <strain evidence="2 3">DSM 16230</strain>
    </source>
</reference>
<evidence type="ECO:0008006" key="4">
    <source>
        <dbReference type="Google" id="ProtNLM"/>
    </source>
</evidence>
<evidence type="ECO:0000256" key="1">
    <source>
        <dbReference type="SAM" id="Phobius"/>
    </source>
</evidence>
<dbReference type="PATRIC" id="fig|1423801.4.peg.1736"/>
<evidence type="ECO:0000313" key="2">
    <source>
        <dbReference type="EMBL" id="KRL97145.1"/>
    </source>
</evidence>
<dbReference type="Proteomes" id="UP000051166">
    <property type="component" value="Unassembled WGS sequence"/>
</dbReference>
<accession>A0A0R1UVA6</accession>
<name>A0A0R1UVA6_9LACO</name>
<dbReference type="RefSeq" id="WP_056961481.1">
    <property type="nucleotide sequence ID" value="NZ_AZFQ01000053.1"/>
</dbReference>
<comment type="caution">
    <text evidence="2">The sequence shown here is derived from an EMBL/GenBank/DDBJ whole genome shotgun (WGS) entry which is preliminary data.</text>
</comment>
<proteinExistence type="predicted"/>
<sequence length="286" mass="32982">MRKLLNSFKLEYAIVLLVFTLILVLDLTQNMLVDILLPVSILSLLGLVSAFVLPNVLLTWLIIFVTIIGSVIMMVGIVYLPFIERLVLIFTIPVFSMLGAYVKSLGGIRGSALSDQNNIITYTNHVNSVTKLKNKKNAARFYAHYLSFIRDAQNEKLTIEVICINWAHNRQYMQLNSSEYNRVLKKIADSLKKDRLPDEVLYYTDPGTFLIFSTQQHVNLKNHLDRKMKGDLDKIKYADQGVSHDLQYKYAYQSVNAQNIDKFNTFKELDNNLKRQFETDIVVEYQ</sequence>